<dbReference type="InterPro" id="IPR017911">
    <property type="entry name" value="MacB-like_ATP-bd"/>
</dbReference>
<dbReference type="InterPro" id="IPR027417">
    <property type="entry name" value="P-loop_NTPase"/>
</dbReference>
<evidence type="ECO:0000259" key="4">
    <source>
        <dbReference type="PROSITE" id="PS50893"/>
    </source>
</evidence>
<comment type="caution">
    <text evidence="5">The sequence shown here is derived from an EMBL/GenBank/DDBJ whole genome shotgun (WGS) entry which is preliminary data.</text>
</comment>
<evidence type="ECO:0000256" key="1">
    <source>
        <dbReference type="ARBA" id="ARBA00022448"/>
    </source>
</evidence>
<evidence type="ECO:0000256" key="2">
    <source>
        <dbReference type="ARBA" id="ARBA00022741"/>
    </source>
</evidence>
<dbReference type="SMART" id="SM00382">
    <property type="entry name" value="AAA"/>
    <property type="match status" value="1"/>
</dbReference>
<dbReference type="InterPro" id="IPR003439">
    <property type="entry name" value="ABC_transporter-like_ATP-bd"/>
</dbReference>
<keyword evidence="2" id="KW-0547">Nucleotide-binding</keyword>
<dbReference type="SUPFAM" id="SSF52540">
    <property type="entry name" value="P-loop containing nucleoside triphosphate hydrolases"/>
    <property type="match status" value="1"/>
</dbReference>
<dbReference type="InterPro" id="IPR017871">
    <property type="entry name" value="ABC_transporter-like_CS"/>
</dbReference>
<keyword evidence="6" id="KW-1185">Reference proteome</keyword>
<dbReference type="InterPro" id="IPR003593">
    <property type="entry name" value="AAA+_ATPase"/>
</dbReference>
<dbReference type="Pfam" id="PF00005">
    <property type="entry name" value="ABC_tran"/>
    <property type="match status" value="1"/>
</dbReference>
<dbReference type="EMBL" id="JBCGDC010000105">
    <property type="protein sequence ID" value="MFB6396748.1"/>
    <property type="molecule type" value="Genomic_DNA"/>
</dbReference>
<proteinExistence type="predicted"/>
<gene>
    <name evidence="5" type="ORF">AAFH96_27120</name>
</gene>
<keyword evidence="3 5" id="KW-0067">ATP-binding</keyword>
<reference evidence="5 6" key="1">
    <citation type="submission" date="2024-04" db="EMBL/GenBank/DDBJ databases">
        <title>Polymorphospora sp. isolated from Baiyangdian Lake in Xiong'an New Area.</title>
        <authorList>
            <person name="Zhang X."/>
            <person name="Liu J."/>
        </authorList>
    </citation>
    <scope>NUCLEOTIDE SEQUENCE [LARGE SCALE GENOMIC DNA]</scope>
    <source>
        <strain evidence="5 6">2-325</strain>
    </source>
</reference>
<evidence type="ECO:0000313" key="5">
    <source>
        <dbReference type="EMBL" id="MFB6396748.1"/>
    </source>
</evidence>
<dbReference type="RefSeq" id="WP_364209768.1">
    <property type="nucleotide sequence ID" value="NZ_JBCGDC010000105.1"/>
</dbReference>
<sequence length="233" mass="24878">MLVLENVTRQYRAGEVRVAAVRGVSLATTPGTMTAVMGPSGCGKSTLLTIAGGLQPADSGTVTVAGVRIDQLSENDLYRHRRRHIGYVFQDYNLVQILTVLENVMLPAELDGLPRRKMRDRALGALAMVGMADYSDRYPDTLSGGQQQRVALARAICGDRRLILADEPTGALDSDNAAQVLDALRTLVRAGATCVVVTHDGSVAAQADRVLHMRDGLLDGDLVEPSGARRADA</sequence>
<evidence type="ECO:0000256" key="3">
    <source>
        <dbReference type="ARBA" id="ARBA00022840"/>
    </source>
</evidence>
<dbReference type="InterPro" id="IPR015854">
    <property type="entry name" value="ABC_transpr_LolD-like"/>
</dbReference>
<dbReference type="PROSITE" id="PS00211">
    <property type="entry name" value="ABC_TRANSPORTER_1"/>
    <property type="match status" value="1"/>
</dbReference>
<feature type="domain" description="ABC transporter" evidence="4">
    <location>
        <begin position="2"/>
        <end position="233"/>
    </location>
</feature>
<dbReference type="PANTHER" id="PTHR24220:SF685">
    <property type="entry name" value="ABC TRANSPORTER RELATED"/>
    <property type="match status" value="1"/>
</dbReference>
<keyword evidence="1" id="KW-0813">Transport</keyword>
<dbReference type="GO" id="GO:0005524">
    <property type="term" value="F:ATP binding"/>
    <property type="evidence" value="ECO:0007669"/>
    <property type="project" value="UniProtKB-KW"/>
</dbReference>
<dbReference type="PROSITE" id="PS50893">
    <property type="entry name" value="ABC_TRANSPORTER_2"/>
    <property type="match status" value="1"/>
</dbReference>
<accession>A0ABV5CXL4</accession>
<dbReference type="PANTHER" id="PTHR24220">
    <property type="entry name" value="IMPORT ATP-BINDING PROTEIN"/>
    <property type="match status" value="1"/>
</dbReference>
<name>A0ABV5CXL4_9ACTN</name>
<dbReference type="Proteomes" id="UP001582793">
    <property type="component" value="Unassembled WGS sequence"/>
</dbReference>
<dbReference type="CDD" id="cd03255">
    <property type="entry name" value="ABC_MJ0796_LolCDE_FtsE"/>
    <property type="match status" value="1"/>
</dbReference>
<evidence type="ECO:0000313" key="6">
    <source>
        <dbReference type="Proteomes" id="UP001582793"/>
    </source>
</evidence>
<protein>
    <submittedName>
        <fullName evidence="5">ABC transporter ATP-binding protein</fullName>
    </submittedName>
</protein>
<dbReference type="Gene3D" id="3.40.50.300">
    <property type="entry name" value="P-loop containing nucleotide triphosphate hydrolases"/>
    <property type="match status" value="1"/>
</dbReference>
<organism evidence="5 6">
    <name type="scientific">Polymorphospora lycopeni</name>
    <dbReference type="NCBI Taxonomy" id="3140240"/>
    <lineage>
        <taxon>Bacteria</taxon>
        <taxon>Bacillati</taxon>
        <taxon>Actinomycetota</taxon>
        <taxon>Actinomycetes</taxon>
        <taxon>Micromonosporales</taxon>
        <taxon>Micromonosporaceae</taxon>
        <taxon>Polymorphospora</taxon>
    </lineage>
</organism>